<feature type="region of interest" description="Disordered" evidence="1">
    <location>
        <begin position="24"/>
        <end position="91"/>
    </location>
</feature>
<dbReference type="EMBL" id="CAICTM010002287">
    <property type="protein sequence ID" value="CAB9528678.1"/>
    <property type="molecule type" value="Genomic_DNA"/>
</dbReference>
<evidence type="ECO:0000256" key="1">
    <source>
        <dbReference type="SAM" id="MobiDB-lite"/>
    </source>
</evidence>
<gene>
    <name evidence="2" type="ORF">SEMRO_2289_G322140.1</name>
</gene>
<sequence length="322" mass="32395">MHRAISINHDVVDIMETSSEWTLRGSVEESSGNSITSNNDSQIVEGLEEEALSNDSAPDKQEDSATASHAQQDDDEDTISHDQSVSSLDSADAREKAIQDGFLAFLTGYIQNDVFSRFMEFLTNIWGFIIKKLGRGNSDGDNQEVGAEDLAEELMDIADPGLTNFNTSFNTSLQSVTGSGGGGGASGGGGACGVAPGPPPGVAEMASAAANSAASGAASGAAAGAGAATAGGLGGMAGMAGAVAGAGAATQGGIAMGVAAVTATVVSTGVTVNNVTAPVAYDFTFVPPVCSEDSVKKIGFVELQVQALPPEAIETRKLILEE</sequence>
<evidence type="ECO:0000313" key="3">
    <source>
        <dbReference type="Proteomes" id="UP001153069"/>
    </source>
</evidence>
<evidence type="ECO:0000313" key="2">
    <source>
        <dbReference type="EMBL" id="CAB9528678.1"/>
    </source>
</evidence>
<comment type="caution">
    <text evidence="2">The sequence shown here is derived from an EMBL/GenBank/DDBJ whole genome shotgun (WGS) entry which is preliminary data.</text>
</comment>
<keyword evidence="3" id="KW-1185">Reference proteome</keyword>
<accession>A0A9N8EXN1</accession>
<organism evidence="2 3">
    <name type="scientific">Seminavis robusta</name>
    <dbReference type="NCBI Taxonomy" id="568900"/>
    <lineage>
        <taxon>Eukaryota</taxon>
        <taxon>Sar</taxon>
        <taxon>Stramenopiles</taxon>
        <taxon>Ochrophyta</taxon>
        <taxon>Bacillariophyta</taxon>
        <taxon>Bacillariophyceae</taxon>
        <taxon>Bacillariophycidae</taxon>
        <taxon>Naviculales</taxon>
        <taxon>Naviculaceae</taxon>
        <taxon>Seminavis</taxon>
    </lineage>
</organism>
<proteinExistence type="predicted"/>
<dbReference type="Proteomes" id="UP001153069">
    <property type="component" value="Unassembled WGS sequence"/>
</dbReference>
<feature type="compositionally biased region" description="Polar residues" evidence="1">
    <location>
        <begin position="28"/>
        <end position="42"/>
    </location>
</feature>
<dbReference type="AlphaFoldDB" id="A0A9N8EXN1"/>
<reference evidence="2" key="1">
    <citation type="submission" date="2020-06" db="EMBL/GenBank/DDBJ databases">
        <authorList>
            <consortium name="Plant Systems Biology data submission"/>
        </authorList>
    </citation>
    <scope>NUCLEOTIDE SEQUENCE</scope>
    <source>
        <strain evidence="2">D6</strain>
    </source>
</reference>
<protein>
    <submittedName>
        <fullName evidence="2">Uncharacterized protein</fullName>
    </submittedName>
</protein>
<name>A0A9N8EXN1_9STRA</name>